<dbReference type="SUPFAM" id="SSF53474">
    <property type="entry name" value="alpha/beta-Hydrolases"/>
    <property type="match status" value="1"/>
</dbReference>
<dbReference type="Gene3D" id="3.40.50.1820">
    <property type="entry name" value="alpha/beta hydrolase"/>
    <property type="match status" value="1"/>
</dbReference>
<reference evidence="1 2" key="1">
    <citation type="submission" date="2009-07" db="EMBL/GenBank/DDBJ databases">
        <authorList>
            <person name="Madupu R."/>
            <person name="Sebastian Y."/>
            <person name="Durkin A.S."/>
            <person name="Torralba M."/>
            <person name="Methe B."/>
            <person name="Sutton G.G."/>
            <person name="Strausberg R.L."/>
            <person name="Nelson K.E."/>
        </authorList>
    </citation>
    <scope>NUCLEOTIDE SEQUENCE [LARGE SCALE GENOMIC DNA]</scope>
    <source>
        <strain evidence="1 2">ATCC 35580</strain>
    </source>
</reference>
<dbReference type="AlphaFoldDB" id="C8PS38"/>
<accession>C8PS38</accession>
<dbReference type="InterPro" id="IPR029058">
    <property type="entry name" value="AB_hydrolase_fold"/>
</dbReference>
<dbReference type="EMBL" id="ACYH01000049">
    <property type="protein sequence ID" value="EEV19708.1"/>
    <property type="molecule type" value="Genomic_DNA"/>
</dbReference>
<dbReference type="eggNOG" id="COG0627">
    <property type="taxonomic scope" value="Bacteria"/>
</dbReference>
<name>C8PS38_9SPIR</name>
<dbReference type="ESTHER" id="9spio-c8ps38">
    <property type="family name" value="A85-EsteraseD-FGH"/>
</dbReference>
<dbReference type="PANTHER" id="PTHR48098:SF1">
    <property type="entry name" value="DIACYLGLYCEROL ACYLTRANSFERASE_MYCOLYLTRANSFERASE AG85A"/>
    <property type="match status" value="1"/>
</dbReference>
<dbReference type="GO" id="GO:0016747">
    <property type="term" value="F:acyltransferase activity, transferring groups other than amino-acyl groups"/>
    <property type="evidence" value="ECO:0007669"/>
    <property type="project" value="TreeGrafter"/>
</dbReference>
<evidence type="ECO:0000313" key="2">
    <source>
        <dbReference type="Proteomes" id="UP000004509"/>
    </source>
</evidence>
<protein>
    <submittedName>
        <fullName evidence="1">Putative esterase</fullName>
    </submittedName>
</protein>
<proteinExistence type="predicted"/>
<organism evidence="1 2">
    <name type="scientific">Treponema vincentii ATCC 35580</name>
    <dbReference type="NCBI Taxonomy" id="596324"/>
    <lineage>
        <taxon>Bacteria</taxon>
        <taxon>Pseudomonadati</taxon>
        <taxon>Spirochaetota</taxon>
        <taxon>Spirochaetia</taxon>
        <taxon>Spirochaetales</taxon>
        <taxon>Treponemataceae</taxon>
        <taxon>Treponema</taxon>
    </lineage>
</organism>
<comment type="caution">
    <text evidence="1">The sequence shown here is derived from an EMBL/GenBank/DDBJ whole genome shotgun (WGS) entry which is preliminary data.</text>
</comment>
<dbReference type="Pfam" id="PF00756">
    <property type="entry name" value="Esterase"/>
    <property type="match status" value="1"/>
</dbReference>
<dbReference type="InterPro" id="IPR000801">
    <property type="entry name" value="Esterase-like"/>
</dbReference>
<dbReference type="PANTHER" id="PTHR48098">
    <property type="entry name" value="ENTEROCHELIN ESTERASE-RELATED"/>
    <property type="match status" value="1"/>
</dbReference>
<gene>
    <name evidence="1" type="ORF">TREVI0001_1202</name>
</gene>
<dbReference type="InterPro" id="IPR050583">
    <property type="entry name" value="Mycobacterial_A85_antigen"/>
</dbReference>
<sequence>MALVYTEIFAQSFMRPVSLCAVIPAEDSAPDVSGNKPQAQENRPLKTLYLLHGLYGCHTDWLTLTNIRRYATEKHIAVIMPSAENAFYIDGKLPGQQYGTFVGDELIRLTRRLFHLSDKRDDTVIAGLSMGGAGAIRAACLYPQNFGAAAGISSAFLTREHLSPEHPVFTPEWAKGIFGSIENMESEYKNAVYTMKRSVSKGEYPRLSLECGTSDSLIGVNRDFHRFLQENGVEHYYEETAGGHEWPLWDRGIQKVINRFFKIG</sequence>
<evidence type="ECO:0000313" key="1">
    <source>
        <dbReference type="EMBL" id="EEV19708.1"/>
    </source>
</evidence>
<dbReference type="Proteomes" id="UP000004509">
    <property type="component" value="Unassembled WGS sequence"/>
</dbReference>
<dbReference type="STRING" id="596324.TREVI0001_1202"/>
<dbReference type="OrthoDB" id="9803578at2"/>
<dbReference type="RefSeq" id="WP_006189405.1">
    <property type="nucleotide sequence ID" value="NZ_ACYH01000049.1"/>
</dbReference>